<dbReference type="GO" id="GO:0008270">
    <property type="term" value="F:zinc ion binding"/>
    <property type="evidence" value="ECO:0007669"/>
    <property type="project" value="UniProtKB-KW"/>
</dbReference>
<dbReference type="NCBIfam" id="TIGR00310">
    <property type="entry name" value="ZPR1_znf"/>
    <property type="match status" value="1"/>
</dbReference>
<proteinExistence type="inferred from homology"/>
<protein>
    <submittedName>
        <fullName evidence="6">ZPR1-related zinc finger protein</fullName>
    </submittedName>
</protein>
<sequence length="197" mass="21655">MESKVEQPCPICFSEEGLTMIAHTSEIPYFGEHTQLTILCPSCGWKHTDFIPAEGKKPGAWSLDISDSEMLSVRIVRSSSCTVKIEELGLEVDPGGATTGYVSNVEGVLNRFEGAIQLMYRQSISYDEKDIIEKCESLLERINLVKSGDLAVKIVLLDPMGHSQILHGDAVSRDLTAEELDELEVGPSIPIFSPEEV</sequence>
<accession>A0A1B1TCB6</accession>
<dbReference type="InterPro" id="IPR040141">
    <property type="entry name" value="ZPR1"/>
</dbReference>
<evidence type="ECO:0000256" key="2">
    <source>
        <dbReference type="ARBA" id="ARBA00022723"/>
    </source>
</evidence>
<dbReference type="NCBIfam" id="TIGR00340">
    <property type="entry name" value="zpr1_rel"/>
    <property type="match status" value="1"/>
</dbReference>
<dbReference type="Gene3D" id="2.20.25.420">
    <property type="entry name" value="ZPR1, zinc finger domain"/>
    <property type="match status" value="1"/>
</dbReference>
<evidence type="ECO:0000259" key="5">
    <source>
        <dbReference type="SMART" id="SM00709"/>
    </source>
</evidence>
<comment type="similarity">
    <text evidence="1">Belongs to the ZPR1 family.</text>
</comment>
<evidence type="ECO:0000256" key="3">
    <source>
        <dbReference type="ARBA" id="ARBA00022771"/>
    </source>
</evidence>
<dbReference type="InterPro" id="IPR004457">
    <property type="entry name" value="Znf_ZPR1"/>
</dbReference>
<reference evidence="6" key="1">
    <citation type="submission" date="2014-11" db="EMBL/GenBank/DDBJ databases">
        <authorList>
            <person name="Zhu J."/>
            <person name="Qi W."/>
            <person name="Song R."/>
        </authorList>
    </citation>
    <scope>NUCLEOTIDE SEQUENCE</scope>
</reference>
<dbReference type="PANTHER" id="PTHR10876">
    <property type="entry name" value="ZINC FINGER PROTEIN ZPR1"/>
    <property type="match status" value="1"/>
</dbReference>
<keyword evidence="2" id="KW-0479">Metal-binding</keyword>
<dbReference type="InterPro" id="IPR004470">
    <property type="entry name" value="ZPR1-like_arc"/>
</dbReference>
<evidence type="ECO:0000313" key="6">
    <source>
        <dbReference type="EMBL" id="ANV79920.1"/>
    </source>
</evidence>
<dbReference type="SMART" id="SM00709">
    <property type="entry name" value="Zpr1"/>
    <property type="match status" value="1"/>
</dbReference>
<keyword evidence="3" id="KW-0863">Zinc-finger</keyword>
<evidence type="ECO:0000256" key="4">
    <source>
        <dbReference type="ARBA" id="ARBA00022833"/>
    </source>
</evidence>
<dbReference type="EMBL" id="KP211862">
    <property type="protein sequence ID" value="ANV79920.1"/>
    <property type="molecule type" value="Genomic_DNA"/>
</dbReference>
<keyword evidence="4" id="KW-0862">Zinc</keyword>
<dbReference type="InterPro" id="IPR056180">
    <property type="entry name" value="ZPR1_jr_dom"/>
</dbReference>
<reference evidence="6" key="2">
    <citation type="journal article" date="2015" name="ISME J.">
        <title>A new class of marine Euryarchaeota group II from the Mediterranean deep chlorophyll maximum.</title>
        <authorList>
            <person name="Martin-Cuadrado A.B."/>
            <person name="Garcia-Heredia I."/>
            <person name="Molto A.G."/>
            <person name="Lopez-Ubeda R."/>
            <person name="Kimes N."/>
            <person name="Lopez-Garcia P."/>
            <person name="Moreira D."/>
            <person name="Rodriguez-Valera F."/>
        </authorList>
    </citation>
    <scope>NUCLEOTIDE SEQUENCE</scope>
</reference>
<dbReference type="InterPro" id="IPR042452">
    <property type="entry name" value="ZPR1_Znf1/2"/>
</dbReference>
<organism evidence="6">
    <name type="scientific">uncultured Poseidoniia archaeon</name>
    <dbReference type="NCBI Taxonomy" id="1697135"/>
    <lineage>
        <taxon>Archaea</taxon>
        <taxon>Methanobacteriati</taxon>
        <taxon>Thermoplasmatota</taxon>
        <taxon>Candidatus Poseidoniia</taxon>
        <taxon>environmental samples</taxon>
    </lineage>
</organism>
<feature type="domain" description="Zinc finger ZPR1-type" evidence="5">
    <location>
        <begin position="7"/>
        <end position="167"/>
    </location>
</feature>
<dbReference type="AlphaFoldDB" id="A0A1B1TCB6"/>
<dbReference type="Gene3D" id="2.60.120.1040">
    <property type="entry name" value="ZPR1, A/B domain"/>
    <property type="match status" value="1"/>
</dbReference>
<name>A0A1B1TCB6_9ARCH</name>
<dbReference type="PANTHER" id="PTHR10876:SF0">
    <property type="entry name" value="ZINC FINGER PROTEIN ZPR1"/>
    <property type="match status" value="1"/>
</dbReference>
<evidence type="ECO:0000256" key="1">
    <source>
        <dbReference type="ARBA" id="ARBA00008354"/>
    </source>
</evidence>
<dbReference type="Pfam" id="PF22794">
    <property type="entry name" value="jr-ZPR1"/>
    <property type="match status" value="1"/>
</dbReference>
<dbReference type="InterPro" id="IPR042451">
    <property type="entry name" value="ZPR1_A/B_dom"/>
</dbReference>